<reference evidence="1 2" key="3">
    <citation type="journal article" date="2010" name="BMC Genomics">
        <title>Transcriptome sequencing and comparative analysis of cucumber flowers with different sex types.</title>
        <authorList>
            <person name="Guo S."/>
            <person name="Zheng Y."/>
            <person name="Joung J.G."/>
            <person name="Liu S."/>
            <person name="Zhang Z."/>
            <person name="Crasta O.R."/>
            <person name="Sobral B.W."/>
            <person name="Xu Y."/>
            <person name="Huang S."/>
            <person name="Fei Z."/>
        </authorList>
    </citation>
    <scope>NUCLEOTIDE SEQUENCE [LARGE SCALE GENOMIC DNA]</scope>
    <source>
        <strain evidence="2">cv. 9930</strain>
    </source>
</reference>
<dbReference type="EMBL" id="CM002926">
    <property type="protein sequence ID" value="KGN49722.1"/>
    <property type="molecule type" value="Genomic_DNA"/>
</dbReference>
<name>A0A0A0KMS9_CUCSA</name>
<gene>
    <name evidence="1" type="ORF">Csa_5G083840</name>
</gene>
<evidence type="ECO:0000313" key="2">
    <source>
        <dbReference type="Proteomes" id="UP000029981"/>
    </source>
</evidence>
<dbReference type="AlphaFoldDB" id="A0A0A0KMS9"/>
<proteinExistence type="predicted"/>
<sequence length="80" mass="8441">MEEEEQVGNPNTTTVAIAGLSIETAATSIQAPSSTDNQTPFKQIPFSVDDLPFSGNPLLTGRPSVNYISFGSCDSNFCPS</sequence>
<dbReference type="Proteomes" id="UP000029981">
    <property type="component" value="Chromosome 5"/>
</dbReference>
<protein>
    <submittedName>
        <fullName evidence="1">Uncharacterized protein</fullName>
    </submittedName>
</protein>
<reference evidence="1 2" key="4">
    <citation type="journal article" date="2011" name="BMC Genomics">
        <title>RNA-Seq improves annotation of protein-coding genes in the cucumber genome.</title>
        <authorList>
            <person name="Li Z."/>
            <person name="Zhang Z."/>
            <person name="Yan P."/>
            <person name="Huang S."/>
            <person name="Fei Z."/>
            <person name="Lin K."/>
        </authorList>
    </citation>
    <scope>NUCLEOTIDE SEQUENCE [LARGE SCALE GENOMIC DNA]</scope>
    <source>
        <strain evidence="2">cv. 9930</strain>
    </source>
</reference>
<evidence type="ECO:0000313" key="1">
    <source>
        <dbReference type="EMBL" id="KGN49722.1"/>
    </source>
</evidence>
<reference evidence="1 2" key="1">
    <citation type="journal article" date="2009" name="Nat. Genet.">
        <title>The genome of the cucumber, Cucumis sativus L.</title>
        <authorList>
            <person name="Huang S."/>
            <person name="Li R."/>
            <person name="Zhang Z."/>
            <person name="Li L."/>
            <person name="Gu X."/>
            <person name="Fan W."/>
            <person name="Lucas W.J."/>
            <person name="Wang X."/>
            <person name="Xie B."/>
            <person name="Ni P."/>
            <person name="Ren Y."/>
            <person name="Zhu H."/>
            <person name="Li J."/>
            <person name="Lin K."/>
            <person name="Jin W."/>
            <person name="Fei Z."/>
            <person name="Li G."/>
            <person name="Staub J."/>
            <person name="Kilian A."/>
            <person name="van der Vossen E.A."/>
            <person name="Wu Y."/>
            <person name="Guo J."/>
            <person name="He J."/>
            <person name="Jia Z."/>
            <person name="Ren Y."/>
            <person name="Tian G."/>
            <person name="Lu Y."/>
            <person name="Ruan J."/>
            <person name="Qian W."/>
            <person name="Wang M."/>
            <person name="Huang Q."/>
            <person name="Li B."/>
            <person name="Xuan Z."/>
            <person name="Cao J."/>
            <person name="Asan"/>
            <person name="Wu Z."/>
            <person name="Zhang J."/>
            <person name="Cai Q."/>
            <person name="Bai Y."/>
            <person name="Zhao B."/>
            <person name="Han Y."/>
            <person name="Li Y."/>
            <person name="Li X."/>
            <person name="Wang S."/>
            <person name="Shi Q."/>
            <person name="Liu S."/>
            <person name="Cho W.K."/>
            <person name="Kim J.Y."/>
            <person name="Xu Y."/>
            <person name="Heller-Uszynska K."/>
            <person name="Miao H."/>
            <person name="Cheng Z."/>
            <person name="Zhang S."/>
            <person name="Wu J."/>
            <person name="Yang Y."/>
            <person name="Kang H."/>
            <person name="Li M."/>
            <person name="Liang H."/>
            <person name="Ren X."/>
            <person name="Shi Z."/>
            <person name="Wen M."/>
            <person name="Jian M."/>
            <person name="Yang H."/>
            <person name="Zhang G."/>
            <person name="Yang Z."/>
            <person name="Chen R."/>
            <person name="Liu S."/>
            <person name="Li J."/>
            <person name="Ma L."/>
            <person name="Liu H."/>
            <person name="Zhou Y."/>
            <person name="Zhao J."/>
            <person name="Fang X."/>
            <person name="Li G."/>
            <person name="Fang L."/>
            <person name="Li Y."/>
            <person name="Liu D."/>
            <person name="Zheng H."/>
            <person name="Zhang Y."/>
            <person name="Qin N."/>
            <person name="Li Z."/>
            <person name="Yang G."/>
            <person name="Yang S."/>
            <person name="Bolund L."/>
            <person name="Kristiansen K."/>
            <person name="Zheng H."/>
            <person name="Li S."/>
            <person name="Zhang X."/>
            <person name="Yang H."/>
            <person name="Wang J."/>
            <person name="Sun R."/>
            <person name="Zhang B."/>
            <person name="Jiang S."/>
            <person name="Wang J."/>
            <person name="Du Y."/>
            <person name="Li S."/>
        </authorList>
    </citation>
    <scope>NUCLEOTIDE SEQUENCE [LARGE SCALE GENOMIC DNA]</scope>
    <source>
        <strain evidence="2">cv. 9930</strain>
    </source>
</reference>
<reference evidence="1 2" key="2">
    <citation type="journal article" date="2009" name="PLoS ONE">
        <title>An integrated genetic and cytogenetic map of the cucumber genome.</title>
        <authorList>
            <person name="Ren Y."/>
            <person name="Zhang Z."/>
            <person name="Liu J."/>
            <person name="Staub J.E."/>
            <person name="Han Y."/>
            <person name="Cheng Z."/>
            <person name="Li X."/>
            <person name="Lu J."/>
            <person name="Miao H."/>
            <person name="Kang H."/>
            <person name="Xie B."/>
            <person name="Gu X."/>
            <person name="Wang X."/>
            <person name="Du Y."/>
            <person name="Jin W."/>
            <person name="Huang S."/>
        </authorList>
    </citation>
    <scope>NUCLEOTIDE SEQUENCE [LARGE SCALE GENOMIC DNA]</scope>
    <source>
        <strain evidence="2">cv. 9930</strain>
    </source>
</reference>
<accession>A0A0A0KMS9</accession>
<dbReference type="Gramene" id="KGN49722">
    <property type="protein sequence ID" value="KGN49722"/>
    <property type="gene ID" value="Csa_5G083840"/>
</dbReference>
<organism evidence="1 2">
    <name type="scientific">Cucumis sativus</name>
    <name type="common">Cucumber</name>
    <dbReference type="NCBI Taxonomy" id="3659"/>
    <lineage>
        <taxon>Eukaryota</taxon>
        <taxon>Viridiplantae</taxon>
        <taxon>Streptophyta</taxon>
        <taxon>Embryophyta</taxon>
        <taxon>Tracheophyta</taxon>
        <taxon>Spermatophyta</taxon>
        <taxon>Magnoliopsida</taxon>
        <taxon>eudicotyledons</taxon>
        <taxon>Gunneridae</taxon>
        <taxon>Pentapetalae</taxon>
        <taxon>rosids</taxon>
        <taxon>fabids</taxon>
        <taxon>Cucurbitales</taxon>
        <taxon>Cucurbitaceae</taxon>
        <taxon>Benincaseae</taxon>
        <taxon>Cucumis</taxon>
    </lineage>
</organism>
<keyword evidence="2" id="KW-1185">Reference proteome</keyword>